<dbReference type="InterPro" id="IPR007372">
    <property type="entry name" value="Lipid/polyisoprenoid-bd_YceI"/>
</dbReference>
<reference evidence="6" key="1">
    <citation type="submission" date="2017-08" db="EMBL/GenBank/DDBJ databases">
        <authorList>
            <person name="Grouzdev D.S."/>
            <person name="Gaisin V.A."/>
            <person name="Rysina M.S."/>
            <person name="Gorlenko V.M."/>
        </authorList>
    </citation>
    <scope>NUCLEOTIDE SEQUENCE [LARGE SCALE GENOMIC DNA]</scope>
    <source>
        <strain evidence="6">Kir15-3F</strain>
    </source>
</reference>
<evidence type="ECO:0000313" key="6">
    <source>
        <dbReference type="Proteomes" id="UP000220527"/>
    </source>
</evidence>
<dbReference type="Gene3D" id="2.40.128.110">
    <property type="entry name" value="Lipid/polyisoprenoid-binding, YceI-like"/>
    <property type="match status" value="1"/>
</dbReference>
<accession>A0A2A6RKQ5</accession>
<feature type="region of interest" description="Disordered" evidence="2">
    <location>
        <begin position="45"/>
        <end position="74"/>
    </location>
</feature>
<dbReference type="AlphaFoldDB" id="A0A2A6RKQ5"/>
<gene>
    <name evidence="5" type="ORF">CJ255_08580</name>
</gene>
<name>A0A2A6RKQ5_9CHLR</name>
<feature type="domain" description="Lipid/polyisoprenoid-binding YceI-like" evidence="4">
    <location>
        <begin position="81"/>
        <end position="253"/>
    </location>
</feature>
<evidence type="ECO:0000313" key="5">
    <source>
        <dbReference type="EMBL" id="PDW03448.1"/>
    </source>
</evidence>
<dbReference type="EMBL" id="NQWI01000029">
    <property type="protein sequence ID" value="PDW03448.1"/>
    <property type="molecule type" value="Genomic_DNA"/>
</dbReference>
<keyword evidence="3" id="KW-1133">Transmembrane helix</keyword>
<sequence>MSKNILIGGGIALVLVIGVIGFIVFRPTAAPSGPMTAVPLTAPTAEPAAATTEAVEPEDSAAPEQAEEPQEAPAPVGDAAIFELVPEESEARFLIDEVLRGDPITVVGVTSLVVGQIAVDAENPSASQVGIIQINARDLTTDNEFRNRAIRNNILETDRYELISFAPSAISGMPDQVAVGDSFDFMLDGELTIRDVTLPVSFAVTVTATSERELRGLATTSVLYRDFELRIPEVPSVDLVEDEVRLELEFVARSL</sequence>
<comment type="similarity">
    <text evidence="1">Belongs to the UPF0312 family.</text>
</comment>
<organism evidence="5 6">
    <name type="scientific">Candidatus Viridilinea mediisalina</name>
    <dbReference type="NCBI Taxonomy" id="2024553"/>
    <lineage>
        <taxon>Bacteria</taxon>
        <taxon>Bacillati</taxon>
        <taxon>Chloroflexota</taxon>
        <taxon>Chloroflexia</taxon>
        <taxon>Chloroflexales</taxon>
        <taxon>Chloroflexineae</taxon>
        <taxon>Oscillochloridaceae</taxon>
        <taxon>Candidatus Viridilinea</taxon>
    </lineage>
</organism>
<feature type="compositionally biased region" description="Acidic residues" evidence="2">
    <location>
        <begin position="55"/>
        <end position="70"/>
    </location>
</feature>
<feature type="compositionally biased region" description="Low complexity" evidence="2">
    <location>
        <begin position="45"/>
        <end position="54"/>
    </location>
</feature>
<dbReference type="SUPFAM" id="SSF101874">
    <property type="entry name" value="YceI-like"/>
    <property type="match status" value="1"/>
</dbReference>
<dbReference type="PANTHER" id="PTHR34406">
    <property type="entry name" value="PROTEIN YCEI"/>
    <property type="match status" value="1"/>
</dbReference>
<evidence type="ECO:0000256" key="2">
    <source>
        <dbReference type="SAM" id="MobiDB-lite"/>
    </source>
</evidence>
<protein>
    <recommendedName>
        <fullName evidence="4">Lipid/polyisoprenoid-binding YceI-like domain-containing protein</fullName>
    </recommendedName>
</protein>
<evidence type="ECO:0000259" key="4">
    <source>
        <dbReference type="SMART" id="SM00867"/>
    </source>
</evidence>
<dbReference type="InterPro" id="IPR036761">
    <property type="entry name" value="TTHA0802/YceI-like_sf"/>
</dbReference>
<dbReference type="RefSeq" id="WP_097643692.1">
    <property type="nucleotide sequence ID" value="NZ_NQWI01000029.1"/>
</dbReference>
<evidence type="ECO:0000256" key="3">
    <source>
        <dbReference type="SAM" id="Phobius"/>
    </source>
</evidence>
<proteinExistence type="inferred from homology"/>
<evidence type="ECO:0000256" key="1">
    <source>
        <dbReference type="ARBA" id="ARBA00008812"/>
    </source>
</evidence>
<keyword evidence="3" id="KW-0472">Membrane</keyword>
<keyword evidence="3" id="KW-0812">Transmembrane</keyword>
<dbReference type="Pfam" id="PF04264">
    <property type="entry name" value="YceI"/>
    <property type="match status" value="1"/>
</dbReference>
<feature type="transmembrane region" description="Helical" evidence="3">
    <location>
        <begin position="6"/>
        <end position="25"/>
    </location>
</feature>
<keyword evidence="6" id="KW-1185">Reference proteome</keyword>
<dbReference type="SMART" id="SM00867">
    <property type="entry name" value="YceI"/>
    <property type="match status" value="1"/>
</dbReference>
<comment type="caution">
    <text evidence="5">The sequence shown here is derived from an EMBL/GenBank/DDBJ whole genome shotgun (WGS) entry which is preliminary data.</text>
</comment>
<dbReference type="OrthoDB" id="155256at2"/>
<dbReference type="PANTHER" id="PTHR34406:SF1">
    <property type="entry name" value="PROTEIN YCEI"/>
    <property type="match status" value="1"/>
</dbReference>
<dbReference type="Proteomes" id="UP000220527">
    <property type="component" value="Unassembled WGS sequence"/>
</dbReference>